<dbReference type="AlphaFoldDB" id="A0A6J4QXT1"/>
<evidence type="ECO:0000313" key="2">
    <source>
        <dbReference type="EMBL" id="CAA9450970.1"/>
    </source>
</evidence>
<feature type="region of interest" description="Disordered" evidence="1">
    <location>
        <begin position="243"/>
        <end position="263"/>
    </location>
</feature>
<sequence>MERKRSRRNGRLEHKEFYRASLVALLVLASLVFLAACGGETAGGGEGEAEPPEEETTASEESAGGSTTEETSSEVAITPAEATVGPDENSNMLPAGGREPDPDRPPPENPPEGVRTFPATTNNTVEGPIEYDRDPPTNGDHSPMWQNCGFYREPVENETAVHSMDHGAVWIAYSPDLPQDQIETLRGFGQEEYVLVSPYPGLSTPVVATAWRNQLELEGADDPRLRQFVDQFRILETAPLSGNKCFNGNGEPEVAPPSAQQEA</sequence>
<proteinExistence type="predicted"/>
<feature type="compositionally biased region" description="Low complexity" evidence="1">
    <location>
        <begin position="59"/>
        <end position="74"/>
    </location>
</feature>
<protein>
    <recommendedName>
        <fullName evidence="3">DUF3105 domain-containing protein</fullName>
    </recommendedName>
</protein>
<organism evidence="2">
    <name type="scientific">uncultured Rubrobacteraceae bacterium</name>
    <dbReference type="NCBI Taxonomy" id="349277"/>
    <lineage>
        <taxon>Bacteria</taxon>
        <taxon>Bacillati</taxon>
        <taxon>Actinomycetota</taxon>
        <taxon>Rubrobacteria</taxon>
        <taxon>Rubrobacterales</taxon>
        <taxon>Rubrobacteraceae</taxon>
        <taxon>environmental samples</taxon>
    </lineage>
</organism>
<gene>
    <name evidence="2" type="ORF">AVDCRST_MAG28-1268</name>
</gene>
<reference evidence="2" key="1">
    <citation type="submission" date="2020-02" db="EMBL/GenBank/DDBJ databases">
        <authorList>
            <person name="Meier V. D."/>
        </authorList>
    </citation>
    <scope>NUCLEOTIDE SEQUENCE</scope>
    <source>
        <strain evidence="2">AVDCRST_MAG28</strain>
    </source>
</reference>
<evidence type="ECO:0008006" key="3">
    <source>
        <dbReference type="Google" id="ProtNLM"/>
    </source>
</evidence>
<feature type="region of interest" description="Disordered" evidence="1">
    <location>
        <begin position="39"/>
        <end position="129"/>
    </location>
</feature>
<name>A0A6J4QXT1_9ACTN</name>
<accession>A0A6J4QXT1</accession>
<evidence type="ECO:0000256" key="1">
    <source>
        <dbReference type="SAM" id="MobiDB-lite"/>
    </source>
</evidence>
<dbReference type="InterPro" id="IPR021454">
    <property type="entry name" value="DUF3105"/>
</dbReference>
<dbReference type="EMBL" id="CADCVE010000029">
    <property type="protein sequence ID" value="CAA9450970.1"/>
    <property type="molecule type" value="Genomic_DNA"/>
</dbReference>
<dbReference type="Pfam" id="PF11303">
    <property type="entry name" value="DUF3105"/>
    <property type="match status" value="1"/>
</dbReference>
<feature type="compositionally biased region" description="Acidic residues" evidence="1">
    <location>
        <begin position="47"/>
        <end position="58"/>
    </location>
</feature>